<dbReference type="InterPro" id="IPR021122">
    <property type="entry name" value="RNA_ligase_dom_REL/Rnl2"/>
</dbReference>
<sequence>MFRGLILDKRVYPPKVVCLPLLAIDTVEKGLVSSFKFLSHEKQIFEASVKMDGTSMVMTSYQGRMIVATKNRFKSTRVDFVKAILYARNITESAFRENYTYICEYVGGPNCRVIEYPYEEMCLLTVIDNLTGVELDYERRRSIADALGFITPATVYFTLTRSFDDVMHCFSEIYGSIEGIVVRTSD</sequence>
<protein>
    <recommendedName>
        <fullName evidence="1">RNA ligase domain-containing protein</fullName>
    </recommendedName>
</protein>
<proteinExistence type="predicted"/>
<comment type="caution">
    <text evidence="2">The sequence shown here is derived from an EMBL/GenBank/DDBJ whole genome shotgun (WGS) entry which is preliminary data.</text>
</comment>
<keyword evidence="3" id="KW-1185">Reference proteome</keyword>
<feature type="domain" description="RNA ligase" evidence="1">
    <location>
        <begin position="45"/>
        <end position="184"/>
    </location>
</feature>
<dbReference type="Proteomes" id="UP000703661">
    <property type="component" value="Unassembled WGS sequence"/>
</dbReference>
<name>A0A9P6MTB9_9FUNG</name>
<dbReference type="Pfam" id="PF09414">
    <property type="entry name" value="RNA_ligase"/>
    <property type="match status" value="1"/>
</dbReference>
<reference evidence="2" key="1">
    <citation type="journal article" date="2020" name="Fungal Divers.">
        <title>Resolving the Mortierellaceae phylogeny through synthesis of multi-gene phylogenetics and phylogenomics.</title>
        <authorList>
            <person name="Vandepol N."/>
            <person name="Liber J."/>
            <person name="Desiro A."/>
            <person name="Na H."/>
            <person name="Kennedy M."/>
            <person name="Barry K."/>
            <person name="Grigoriev I.V."/>
            <person name="Miller A.N."/>
            <person name="O'Donnell K."/>
            <person name="Stajich J.E."/>
            <person name="Bonito G."/>
        </authorList>
    </citation>
    <scope>NUCLEOTIDE SEQUENCE</scope>
    <source>
        <strain evidence="2">NRRL 2769</strain>
    </source>
</reference>
<dbReference type="SUPFAM" id="SSF56091">
    <property type="entry name" value="DNA ligase/mRNA capping enzyme, catalytic domain"/>
    <property type="match status" value="1"/>
</dbReference>
<evidence type="ECO:0000313" key="2">
    <source>
        <dbReference type="EMBL" id="KAG0012728.1"/>
    </source>
</evidence>
<feature type="non-terminal residue" evidence="2">
    <location>
        <position position="186"/>
    </location>
</feature>
<organism evidence="2 3">
    <name type="scientific">Entomortierella chlamydospora</name>
    <dbReference type="NCBI Taxonomy" id="101097"/>
    <lineage>
        <taxon>Eukaryota</taxon>
        <taxon>Fungi</taxon>
        <taxon>Fungi incertae sedis</taxon>
        <taxon>Mucoromycota</taxon>
        <taxon>Mortierellomycotina</taxon>
        <taxon>Mortierellomycetes</taxon>
        <taxon>Mortierellales</taxon>
        <taxon>Mortierellaceae</taxon>
        <taxon>Entomortierella</taxon>
    </lineage>
</organism>
<evidence type="ECO:0000313" key="3">
    <source>
        <dbReference type="Proteomes" id="UP000703661"/>
    </source>
</evidence>
<dbReference type="EMBL" id="JAAAID010000943">
    <property type="protein sequence ID" value="KAG0012728.1"/>
    <property type="molecule type" value="Genomic_DNA"/>
</dbReference>
<gene>
    <name evidence="2" type="ORF">BGZ80_011554</name>
</gene>
<dbReference type="AlphaFoldDB" id="A0A9P6MTB9"/>
<evidence type="ECO:0000259" key="1">
    <source>
        <dbReference type="Pfam" id="PF09414"/>
    </source>
</evidence>
<accession>A0A9P6MTB9</accession>